<keyword evidence="3" id="KW-1185">Reference proteome</keyword>
<accession>A0A0A0KVH0</accession>
<dbReference type="GO" id="GO:0016554">
    <property type="term" value="P:cytidine to uridine editing"/>
    <property type="evidence" value="ECO:0007669"/>
    <property type="project" value="InterPro"/>
</dbReference>
<sequence>MATQLFSLFSRSFLTPPESPISVSSHSSSSLLRRLPPLAAILTADFPSLCCTEQLPKVRWVLPDSYLDVKNKDYGGGPFINGQAAPYDSKYHEEWIRNNAKANSRRDVNGRRNFDRSRNFEKRENMQNGEFPNNVSASQPTGPKLSPPAPSSTPLPTTLVLACLLTTMLEYPKATIREDIRTILTDHCLRHHHTTSTAHHHLLTTLTGHHRKTTLTDHHHHQTLGEHRQSNYWGAPQPNFSRPPAQNNCGGMQPNAGGWSNNVHNNQQEWSPTGQGSLKLT</sequence>
<protein>
    <submittedName>
        <fullName evidence="2">Uncharacterized protein</fullName>
    </submittedName>
</protein>
<dbReference type="InterPro" id="IPR039206">
    <property type="entry name" value="MORF/ORRM1/DAG-like"/>
</dbReference>
<dbReference type="AlphaFoldDB" id="A0A0A0KVH0"/>
<gene>
    <name evidence="2" type="ORF">Csa_4G083640</name>
</gene>
<feature type="compositionally biased region" description="Polar residues" evidence="1">
    <location>
        <begin position="258"/>
        <end position="281"/>
    </location>
</feature>
<dbReference type="EMBL" id="CM002925">
    <property type="protein sequence ID" value="KGN53590.1"/>
    <property type="molecule type" value="Genomic_DNA"/>
</dbReference>
<dbReference type="Gramene" id="KGN53590">
    <property type="protein sequence ID" value="KGN53590"/>
    <property type="gene ID" value="Csa_4G083640"/>
</dbReference>
<dbReference type="Proteomes" id="UP000029981">
    <property type="component" value="Chromosome 4"/>
</dbReference>
<feature type="region of interest" description="Disordered" evidence="1">
    <location>
        <begin position="212"/>
        <end position="281"/>
    </location>
</feature>
<name>A0A0A0KVH0_CUCSA</name>
<dbReference type="STRING" id="3659.A0A0A0KVH0"/>
<reference evidence="2 3" key="1">
    <citation type="journal article" date="2009" name="Nat. Genet.">
        <title>The genome of the cucumber, Cucumis sativus L.</title>
        <authorList>
            <person name="Huang S."/>
            <person name="Li R."/>
            <person name="Zhang Z."/>
            <person name="Li L."/>
            <person name="Gu X."/>
            <person name="Fan W."/>
            <person name="Lucas W.J."/>
            <person name="Wang X."/>
            <person name="Xie B."/>
            <person name="Ni P."/>
            <person name="Ren Y."/>
            <person name="Zhu H."/>
            <person name="Li J."/>
            <person name="Lin K."/>
            <person name="Jin W."/>
            <person name="Fei Z."/>
            <person name="Li G."/>
            <person name="Staub J."/>
            <person name="Kilian A."/>
            <person name="van der Vossen E.A."/>
            <person name="Wu Y."/>
            <person name="Guo J."/>
            <person name="He J."/>
            <person name="Jia Z."/>
            <person name="Ren Y."/>
            <person name="Tian G."/>
            <person name="Lu Y."/>
            <person name="Ruan J."/>
            <person name="Qian W."/>
            <person name="Wang M."/>
            <person name="Huang Q."/>
            <person name="Li B."/>
            <person name="Xuan Z."/>
            <person name="Cao J."/>
            <person name="Asan"/>
            <person name="Wu Z."/>
            <person name="Zhang J."/>
            <person name="Cai Q."/>
            <person name="Bai Y."/>
            <person name="Zhao B."/>
            <person name="Han Y."/>
            <person name="Li Y."/>
            <person name="Li X."/>
            <person name="Wang S."/>
            <person name="Shi Q."/>
            <person name="Liu S."/>
            <person name="Cho W.K."/>
            <person name="Kim J.Y."/>
            <person name="Xu Y."/>
            <person name="Heller-Uszynska K."/>
            <person name="Miao H."/>
            <person name="Cheng Z."/>
            <person name="Zhang S."/>
            <person name="Wu J."/>
            <person name="Yang Y."/>
            <person name="Kang H."/>
            <person name="Li M."/>
            <person name="Liang H."/>
            <person name="Ren X."/>
            <person name="Shi Z."/>
            <person name="Wen M."/>
            <person name="Jian M."/>
            <person name="Yang H."/>
            <person name="Zhang G."/>
            <person name="Yang Z."/>
            <person name="Chen R."/>
            <person name="Liu S."/>
            <person name="Li J."/>
            <person name="Ma L."/>
            <person name="Liu H."/>
            <person name="Zhou Y."/>
            <person name="Zhao J."/>
            <person name="Fang X."/>
            <person name="Li G."/>
            <person name="Fang L."/>
            <person name="Li Y."/>
            <person name="Liu D."/>
            <person name="Zheng H."/>
            <person name="Zhang Y."/>
            <person name="Qin N."/>
            <person name="Li Z."/>
            <person name="Yang G."/>
            <person name="Yang S."/>
            <person name="Bolund L."/>
            <person name="Kristiansen K."/>
            <person name="Zheng H."/>
            <person name="Li S."/>
            <person name="Zhang X."/>
            <person name="Yang H."/>
            <person name="Wang J."/>
            <person name="Sun R."/>
            <person name="Zhang B."/>
            <person name="Jiang S."/>
            <person name="Wang J."/>
            <person name="Du Y."/>
            <person name="Li S."/>
        </authorList>
    </citation>
    <scope>NUCLEOTIDE SEQUENCE [LARGE SCALE GENOMIC DNA]</scope>
    <source>
        <strain evidence="3">cv. 9930</strain>
    </source>
</reference>
<dbReference type="eggNOG" id="ENOG502QS63">
    <property type="taxonomic scope" value="Eukaryota"/>
</dbReference>
<dbReference type="PANTHER" id="PTHR31346">
    <property type="entry name" value="MULTIPLE ORGANELLAR RNA EDITING FACTOR 2, CHLOROPLASTIC-RELATED-RELATED"/>
    <property type="match status" value="1"/>
</dbReference>
<feature type="region of interest" description="Disordered" evidence="1">
    <location>
        <begin position="103"/>
        <end position="153"/>
    </location>
</feature>
<reference evidence="2 3" key="3">
    <citation type="journal article" date="2010" name="BMC Genomics">
        <title>Transcriptome sequencing and comparative analysis of cucumber flowers with different sex types.</title>
        <authorList>
            <person name="Guo S."/>
            <person name="Zheng Y."/>
            <person name="Joung J.G."/>
            <person name="Liu S."/>
            <person name="Zhang Z."/>
            <person name="Crasta O.R."/>
            <person name="Sobral B.W."/>
            <person name="Xu Y."/>
            <person name="Huang S."/>
            <person name="Fei Z."/>
        </authorList>
    </citation>
    <scope>NUCLEOTIDE SEQUENCE [LARGE SCALE GENOMIC DNA]</scope>
    <source>
        <strain evidence="3">cv. 9930</strain>
    </source>
</reference>
<evidence type="ECO:0000256" key="1">
    <source>
        <dbReference type="SAM" id="MobiDB-lite"/>
    </source>
</evidence>
<feature type="compositionally biased region" description="Polar residues" evidence="1">
    <location>
        <begin position="126"/>
        <end position="141"/>
    </location>
</feature>
<evidence type="ECO:0000313" key="2">
    <source>
        <dbReference type="EMBL" id="KGN53590.1"/>
    </source>
</evidence>
<evidence type="ECO:0000313" key="3">
    <source>
        <dbReference type="Proteomes" id="UP000029981"/>
    </source>
</evidence>
<feature type="compositionally biased region" description="Basic and acidic residues" evidence="1">
    <location>
        <begin position="104"/>
        <end position="125"/>
    </location>
</feature>
<feature type="compositionally biased region" description="Polar residues" evidence="1">
    <location>
        <begin position="238"/>
        <end position="250"/>
    </location>
</feature>
<feature type="compositionally biased region" description="Basic residues" evidence="1">
    <location>
        <begin position="212"/>
        <end position="222"/>
    </location>
</feature>
<reference evidence="2 3" key="2">
    <citation type="journal article" date="2009" name="PLoS ONE">
        <title>An integrated genetic and cytogenetic map of the cucumber genome.</title>
        <authorList>
            <person name="Ren Y."/>
            <person name="Zhang Z."/>
            <person name="Liu J."/>
            <person name="Staub J.E."/>
            <person name="Han Y."/>
            <person name="Cheng Z."/>
            <person name="Li X."/>
            <person name="Lu J."/>
            <person name="Miao H."/>
            <person name="Kang H."/>
            <person name="Xie B."/>
            <person name="Gu X."/>
            <person name="Wang X."/>
            <person name="Du Y."/>
            <person name="Jin W."/>
            <person name="Huang S."/>
        </authorList>
    </citation>
    <scope>NUCLEOTIDE SEQUENCE [LARGE SCALE GENOMIC DNA]</scope>
    <source>
        <strain evidence="3">cv. 9930</strain>
    </source>
</reference>
<reference evidence="2 3" key="4">
    <citation type="journal article" date="2011" name="BMC Genomics">
        <title>RNA-Seq improves annotation of protein-coding genes in the cucumber genome.</title>
        <authorList>
            <person name="Li Z."/>
            <person name="Zhang Z."/>
            <person name="Yan P."/>
            <person name="Huang S."/>
            <person name="Fei Z."/>
            <person name="Lin K."/>
        </authorList>
    </citation>
    <scope>NUCLEOTIDE SEQUENCE [LARGE SCALE GENOMIC DNA]</scope>
    <source>
        <strain evidence="3">cv. 9930</strain>
    </source>
</reference>
<organism evidence="2 3">
    <name type="scientific">Cucumis sativus</name>
    <name type="common">Cucumber</name>
    <dbReference type="NCBI Taxonomy" id="3659"/>
    <lineage>
        <taxon>Eukaryota</taxon>
        <taxon>Viridiplantae</taxon>
        <taxon>Streptophyta</taxon>
        <taxon>Embryophyta</taxon>
        <taxon>Tracheophyta</taxon>
        <taxon>Spermatophyta</taxon>
        <taxon>Magnoliopsida</taxon>
        <taxon>eudicotyledons</taxon>
        <taxon>Gunneridae</taxon>
        <taxon>Pentapetalae</taxon>
        <taxon>rosids</taxon>
        <taxon>fabids</taxon>
        <taxon>Cucurbitales</taxon>
        <taxon>Cucurbitaceae</taxon>
        <taxon>Benincaseae</taxon>
        <taxon>Cucumis</taxon>
    </lineage>
</organism>
<proteinExistence type="predicted"/>
<dbReference type="PANTHER" id="PTHR31346:SF4">
    <property type="entry name" value="MULTIPLE ORGANELLAR RNA EDITING FACTOR 8, CHLOROPLASTIC_MITOCHONDRIAL"/>
    <property type="match status" value="1"/>
</dbReference>